<reference evidence="2 3" key="1">
    <citation type="submission" date="2019-03" db="EMBL/GenBank/DDBJ databases">
        <title>Bradyrhizobium strains diversity.</title>
        <authorList>
            <person name="Urquiaga M.C.O."/>
            <person name="Hungria M."/>
            <person name="Delamuta J.R.M."/>
            <person name="Klepa M.S."/>
        </authorList>
    </citation>
    <scope>NUCLEOTIDE SEQUENCE [LARGE SCALE GENOMIC DNA]</scope>
    <source>
        <strain evidence="2 3">CNPSo 3426</strain>
    </source>
</reference>
<comment type="caution">
    <text evidence="2">The sequence shown here is derived from an EMBL/GenBank/DDBJ whole genome shotgun (WGS) entry which is preliminary data.</text>
</comment>
<organism evidence="2 3">
    <name type="scientific">Bradyrhizobium frederickii</name>
    <dbReference type="NCBI Taxonomy" id="2560054"/>
    <lineage>
        <taxon>Bacteria</taxon>
        <taxon>Pseudomonadati</taxon>
        <taxon>Pseudomonadota</taxon>
        <taxon>Alphaproteobacteria</taxon>
        <taxon>Hyphomicrobiales</taxon>
        <taxon>Nitrobacteraceae</taxon>
        <taxon>Bradyrhizobium</taxon>
    </lineage>
</organism>
<proteinExistence type="predicted"/>
<sequence>MLMKAGSKADTGIRSHGSKGPFANEYELVSGFSTRRIRAPDVLRCPGALTRFLFRRDRPGVSKAKPAPYIAME</sequence>
<protein>
    <submittedName>
        <fullName evidence="2">Uncharacterized protein</fullName>
    </submittedName>
</protein>
<name>A0A4Y9NW74_9BRAD</name>
<dbReference type="Proteomes" id="UP000297700">
    <property type="component" value="Unassembled WGS sequence"/>
</dbReference>
<gene>
    <name evidence="2" type="ORF">E4K64_28510</name>
</gene>
<accession>A0A4Y9NW74</accession>
<dbReference type="EMBL" id="SPQS01000019">
    <property type="protein sequence ID" value="TFV70923.1"/>
    <property type="molecule type" value="Genomic_DNA"/>
</dbReference>
<dbReference type="RefSeq" id="WP_135166447.1">
    <property type="nucleotide sequence ID" value="NZ_SPQS01000019.1"/>
</dbReference>
<dbReference type="AlphaFoldDB" id="A0A4Y9NW74"/>
<evidence type="ECO:0000313" key="2">
    <source>
        <dbReference type="EMBL" id="TFV70923.1"/>
    </source>
</evidence>
<evidence type="ECO:0000256" key="1">
    <source>
        <dbReference type="SAM" id="MobiDB-lite"/>
    </source>
</evidence>
<feature type="region of interest" description="Disordered" evidence="1">
    <location>
        <begin position="1"/>
        <end position="20"/>
    </location>
</feature>
<evidence type="ECO:0000313" key="3">
    <source>
        <dbReference type="Proteomes" id="UP000297700"/>
    </source>
</evidence>